<keyword evidence="5" id="KW-0333">Golgi apparatus</keyword>
<protein>
    <recommendedName>
        <fullName evidence="2">Golgin subfamily A member 5</fullName>
    </recommendedName>
    <alternativeName>
        <fullName evidence="9">Golgin-84</fullName>
    </alternativeName>
</protein>
<evidence type="ECO:0000256" key="2">
    <source>
        <dbReference type="ARBA" id="ARBA00020370"/>
    </source>
</evidence>
<reference evidence="13 14" key="1">
    <citation type="submission" date="2024-02" db="EMBL/GenBank/DDBJ databases">
        <authorList>
            <person name="Daric V."/>
            <person name="Darras S."/>
        </authorList>
    </citation>
    <scope>NUCLEOTIDE SEQUENCE [LARGE SCALE GENOMIC DNA]</scope>
</reference>
<comment type="subcellular location">
    <subcellularLocation>
        <location evidence="1">Golgi apparatus membrane</location>
        <topology evidence="1">Single-pass type IV membrane protein</topology>
    </subcellularLocation>
</comment>
<evidence type="ECO:0000256" key="10">
    <source>
        <dbReference type="SAM" id="Coils"/>
    </source>
</evidence>
<dbReference type="PANTHER" id="PTHR13815">
    <property type="entry name" value="GOLGIN-84"/>
    <property type="match status" value="1"/>
</dbReference>
<keyword evidence="4 12" id="KW-1133">Transmembrane helix</keyword>
<sequence length="698" mass="79476">MSWLTNISDLAGKAESLLTNIDQSAAVAISKASELQADKSTDSSRMGENPKSHHSGSKPEGGDLDQPQQLSRAKAQTLRREVERASSSKSSDDALFDFLNNSEKLSKPKSTPVTPRSKQLVKSSLKTISPLSTQTTQLPKDPTVAPSIIGISRSSSYDSLNSKKSGRKISENGSSTSEHHESISEPDVVTLPTDSTASESEFEMVGSLASKSDRDSPSTNSQESSSDLSMENKLLRNEISALHQELRQITERNRKIKDDFQQSHSDLQNHCDDLIEELKVKNTQVTALNMKLTETEQYLKSEQKLTKELRSKNERILTDQSEGTGMHTRAIEELRIRLSDAESSLNQERVAHSNSRQEILELQSRQEREAKKVVESFQQSERDRQTEKKKLDNFSKEIRSLQNELSASRKELVDYKQKATRILQSKERLISSLKGSSETEMTSSTLASLELEEIKQERDEAREDIRSSRIEISNLRMEYQEMEQQFQQEQATMQEEVNELRGNNDEETRLRHDMELELRRLQEDMRRDRDENLRSRTMNQERMRDKDVEIERLRNQLKLRSQSTPQEGELESRLRQLTEAVIQKQSLVETLSSEKSSLILQLERMEGQVKRLSQETGNHVNLSIDDDDITRNRNKMTSHIPEFLPGGPDKGVVGKVRQAASALDRFSIRLGVFLKRYPPARLFVLVYMVGLVFNVGLL</sequence>
<evidence type="ECO:0000256" key="1">
    <source>
        <dbReference type="ARBA" id="ARBA00004409"/>
    </source>
</evidence>
<dbReference type="Pfam" id="PF09787">
    <property type="entry name" value="Golgin_A5"/>
    <property type="match status" value="1"/>
</dbReference>
<organism evidence="13 14">
    <name type="scientific">Clavelina lepadiformis</name>
    <name type="common">Light-bulb sea squirt</name>
    <name type="synonym">Ascidia lepadiformis</name>
    <dbReference type="NCBI Taxonomy" id="159417"/>
    <lineage>
        <taxon>Eukaryota</taxon>
        <taxon>Metazoa</taxon>
        <taxon>Chordata</taxon>
        <taxon>Tunicata</taxon>
        <taxon>Ascidiacea</taxon>
        <taxon>Aplousobranchia</taxon>
        <taxon>Clavelinidae</taxon>
        <taxon>Clavelina</taxon>
    </lineage>
</organism>
<feature type="region of interest" description="Disordered" evidence="11">
    <location>
        <begin position="32"/>
        <end position="229"/>
    </location>
</feature>
<comment type="function">
    <text evidence="8">Involved in maintaining Golgi structure. Stimulates the formation of Golgi stacks and ribbons. Involved in intra-Golgi retrograde transport.</text>
</comment>
<dbReference type="PANTHER" id="PTHR13815:SF7">
    <property type="entry name" value="GOLGIN SUBFAMILY A MEMBER 5"/>
    <property type="match status" value="1"/>
</dbReference>
<evidence type="ECO:0000313" key="14">
    <source>
        <dbReference type="Proteomes" id="UP001642483"/>
    </source>
</evidence>
<name>A0ABP0GNF9_CLALP</name>
<dbReference type="EMBL" id="CAWYQH010000130">
    <property type="protein sequence ID" value="CAK8693177.1"/>
    <property type="molecule type" value="Genomic_DNA"/>
</dbReference>
<feature type="transmembrane region" description="Helical" evidence="12">
    <location>
        <begin position="680"/>
        <end position="697"/>
    </location>
</feature>
<keyword evidence="14" id="KW-1185">Reference proteome</keyword>
<proteinExistence type="predicted"/>
<dbReference type="Proteomes" id="UP001642483">
    <property type="component" value="Unassembled WGS sequence"/>
</dbReference>
<comment type="caution">
    <text evidence="13">The sequence shown here is derived from an EMBL/GenBank/DDBJ whole genome shotgun (WGS) entry which is preliminary data.</text>
</comment>
<feature type="region of interest" description="Disordered" evidence="11">
    <location>
        <begin position="371"/>
        <end position="390"/>
    </location>
</feature>
<evidence type="ECO:0000256" key="7">
    <source>
        <dbReference type="ARBA" id="ARBA00023136"/>
    </source>
</evidence>
<evidence type="ECO:0000256" key="9">
    <source>
        <dbReference type="ARBA" id="ARBA00032404"/>
    </source>
</evidence>
<evidence type="ECO:0000256" key="12">
    <source>
        <dbReference type="SAM" id="Phobius"/>
    </source>
</evidence>
<evidence type="ECO:0000256" key="6">
    <source>
        <dbReference type="ARBA" id="ARBA00023054"/>
    </source>
</evidence>
<feature type="coiled-coil region" evidence="10">
    <location>
        <begin position="444"/>
        <end position="531"/>
    </location>
</feature>
<feature type="compositionally biased region" description="Polar residues" evidence="11">
    <location>
        <begin position="99"/>
        <end position="138"/>
    </location>
</feature>
<feature type="compositionally biased region" description="Polar residues" evidence="11">
    <location>
        <begin position="217"/>
        <end position="229"/>
    </location>
</feature>
<evidence type="ECO:0000256" key="11">
    <source>
        <dbReference type="SAM" id="MobiDB-lite"/>
    </source>
</evidence>
<keyword evidence="6 10" id="KW-0175">Coiled coil</keyword>
<feature type="coiled-coil region" evidence="10">
    <location>
        <begin position="588"/>
        <end position="615"/>
    </location>
</feature>
<evidence type="ECO:0000313" key="13">
    <source>
        <dbReference type="EMBL" id="CAK8693177.1"/>
    </source>
</evidence>
<keyword evidence="3 12" id="KW-0812">Transmembrane</keyword>
<feature type="compositionally biased region" description="Basic and acidic residues" evidence="11">
    <location>
        <begin position="78"/>
        <end position="92"/>
    </location>
</feature>
<gene>
    <name evidence="13" type="ORF">CVLEPA_LOCUS26493</name>
</gene>
<evidence type="ECO:0000256" key="5">
    <source>
        <dbReference type="ARBA" id="ARBA00023034"/>
    </source>
</evidence>
<keyword evidence="7 12" id="KW-0472">Membrane</keyword>
<evidence type="ECO:0000256" key="3">
    <source>
        <dbReference type="ARBA" id="ARBA00022692"/>
    </source>
</evidence>
<evidence type="ECO:0000256" key="4">
    <source>
        <dbReference type="ARBA" id="ARBA00022989"/>
    </source>
</evidence>
<feature type="compositionally biased region" description="Low complexity" evidence="11">
    <location>
        <begin position="152"/>
        <end position="163"/>
    </location>
</feature>
<accession>A0ABP0GNF9</accession>
<feature type="coiled-coil region" evidence="10">
    <location>
        <begin position="232"/>
        <end position="277"/>
    </location>
</feature>
<evidence type="ECO:0000256" key="8">
    <source>
        <dbReference type="ARBA" id="ARBA00024833"/>
    </source>
</evidence>
<dbReference type="InterPro" id="IPR019177">
    <property type="entry name" value="Golgin_subfamily_A_member_5"/>
</dbReference>